<protein>
    <recommendedName>
        <fullName evidence="1">Tf2-1-like SH3-like domain-containing protein</fullName>
    </recommendedName>
</protein>
<evidence type="ECO:0000313" key="3">
    <source>
        <dbReference type="Proteomes" id="UP001454036"/>
    </source>
</evidence>
<dbReference type="Pfam" id="PF24626">
    <property type="entry name" value="SH3_Tf2-1"/>
    <property type="match status" value="1"/>
</dbReference>
<accession>A0AAV3QQG9</accession>
<evidence type="ECO:0000259" key="1">
    <source>
        <dbReference type="Pfam" id="PF24626"/>
    </source>
</evidence>
<dbReference type="PANTHER" id="PTHR46148">
    <property type="entry name" value="CHROMO DOMAIN-CONTAINING PROTEIN"/>
    <property type="match status" value="1"/>
</dbReference>
<name>A0AAV3QQG9_LITER</name>
<reference evidence="2 3" key="1">
    <citation type="submission" date="2024-01" db="EMBL/GenBank/DDBJ databases">
        <title>The complete chloroplast genome sequence of Lithospermum erythrorhizon: insights into the phylogenetic relationship among Boraginaceae species and the maternal lineages of purple gromwells.</title>
        <authorList>
            <person name="Okada T."/>
            <person name="Watanabe K."/>
        </authorList>
    </citation>
    <scope>NUCLEOTIDE SEQUENCE [LARGE SCALE GENOMIC DNA]</scope>
</reference>
<dbReference type="EMBL" id="BAABME010005257">
    <property type="protein sequence ID" value="GAA0165110.1"/>
    <property type="molecule type" value="Genomic_DNA"/>
</dbReference>
<evidence type="ECO:0000313" key="2">
    <source>
        <dbReference type="EMBL" id="GAA0165110.1"/>
    </source>
</evidence>
<comment type="caution">
    <text evidence="2">The sequence shown here is derived from an EMBL/GenBank/DDBJ whole genome shotgun (WGS) entry which is preliminary data.</text>
</comment>
<proteinExistence type="predicted"/>
<sequence>MSNSSVLEVGDWQIYGSEVVEKSLERIKLIQQHLRTAQDRQKKYANRRRIDLSFEIGDKVFLQISPWKGVLRFGKKGKLSPRYIGPYEIIAKVGPVAYRIALPPELQRIHNVFHEQPVKILDRRDKVLRNKVISIVKMLWRNQRIEEATWEREEDVKIQYPYLFSDEV</sequence>
<dbReference type="InterPro" id="IPR056924">
    <property type="entry name" value="SH3_Tf2-1"/>
</dbReference>
<gene>
    <name evidence="2" type="ORF">LIER_20594</name>
</gene>
<dbReference type="AlphaFoldDB" id="A0AAV3QQG9"/>
<organism evidence="2 3">
    <name type="scientific">Lithospermum erythrorhizon</name>
    <name type="common">Purple gromwell</name>
    <name type="synonym">Lithospermum officinale var. erythrorhizon</name>
    <dbReference type="NCBI Taxonomy" id="34254"/>
    <lineage>
        <taxon>Eukaryota</taxon>
        <taxon>Viridiplantae</taxon>
        <taxon>Streptophyta</taxon>
        <taxon>Embryophyta</taxon>
        <taxon>Tracheophyta</taxon>
        <taxon>Spermatophyta</taxon>
        <taxon>Magnoliopsida</taxon>
        <taxon>eudicotyledons</taxon>
        <taxon>Gunneridae</taxon>
        <taxon>Pentapetalae</taxon>
        <taxon>asterids</taxon>
        <taxon>lamiids</taxon>
        <taxon>Boraginales</taxon>
        <taxon>Boraginaceae</taxon>
        <taxon>Boraginoideae</taxon>
        <taxon>Lithospermeae</taxon>
        <taxon>Lithospermum</taxon>
    </lineage>
</organism>
<dbReference type="PANTHER" id="PTHR46148:SF60">
    <property type="entry name" value="CHROMO DOMAIN-CONTAINING PROTEIN"/>
    <property type="match status" value="1"/>
</dbReference>
<keyword evidence="3" id="KW-1185">Reference proteome</keyword>
<dbReference type="Proteomes" id="UP001454036">
    <property type="component" value="Unassembled WGS sequence"/>
</dbReference>
<feature type="domain" description="Tf2-1-like SH3-like" evidence="1">
    <location>
        <begin position="57"/>
        <end position="114"/>
    </location>
</feature>